<protein>
    <submittedName>
        <fullName evidence="2">Uncharacterized protein</fullName>
    </submittedName>
</protein>
<proteinExistence type="predicted"/>
<keyword evidence="3" id="KW-1185">Reference proteome</keyword>
<evidence type="ECO:0000313" key="3">
    <source>
        <dbReference type="Proteomes" id="UP001176941"/>
    </source>
</evidence>
<dbReference type="EMBL" id="OX459948">
    <property type="protein sequence ID" value="CAI9155112.1"/>
    <property type="molecule type" value="Genomic_DNA"/>
</dbReference>
<feature type="compositionally biased region" description="Low complexity" evidence="1">
    <location>
        <begin position="137"/>
        <end position="156"/>
    </location>
</feature>
<evidence type="ECO:0000313" key="2">
    <source>
        <dbReference type="EMBL" id="CAI9155112.1"/>
    </source>
</evidence>
<feature type="region of interest" description="Disordered" evidence="1">
    <location>
        <begin position="125"/>
        <end position="156"/>
    </location>
</feature>
<accession>A0ABN8Y3H0</accession>
<organism evidence="2 3">
    <name type="scientific">Rangifer tarandus platyrhynchus</name>
    <name type="common">Svalbard reindeer</name>
    <dbReference type="NCBI Taxonomy" id="3082113"/>
    <lineage>
        <taxon>Eukaryota</taxon>
        <taxon>Metazoa</taxon>
        <taxon>Chordata</taxon>
        <taxon>Craniata</taxon>
        <taxon>Vertebrata</taxon>
        <taxon>Euteleostomi</taxon>
        <taxon>Mammalia</taxon>
        <taxon>Eutheria</taxon>
        <taxon>Laurasiatheria</taxon>
        <taxon>Artiodactyla</taxon>
        <taxon>Ruminantia</taxon>
        <taxon>Pecora</taxon>
        <taxon>Cervidae</taxon>
        <taxon>Odocoileinae</taxon>
        <taxon>Rangifer</taxon>
    </lineage>
</organism>
<reference evidence="2" key="1">
    <citation type="submission" date="2023-04" db="EMBL/GenBank/DDBJ databases">
        <authorList>
            <consortium name="ELIXIR-Norway"/>
        </authorList>
    </citation>
    <scope>NUCLEOTIDE SEQUENCE [LARGE SCALE GENOMIC DNA]</scope>
</reference>
<feature type="region of interest" description="Disordered" evidence="1">
    <location>
        <begin position="1"/>
        <end position="59"/>
    </location>
</feature>
<dbReference type="Proteomes" id="UP001176941">
    <property type="component" value="Chromosome 12"/>
</dbReference>
<feature type="compositionally biased region" description="Basic and acidic residues" evidence="1">
    <location>
        <begin position="40"/>
        <end position="49"/>
    </location>
</feature>
<evidence type="ECO:0000256" key="1">
    <source>
        <dbReference type="SAM" id="MobiDB-lite"/>
    </source>
</evidence>
<name>A0ABN8Y3H0_RANTA</name>
<gene>
    <name evidence="2" type="ORF">MRATA1EN1_LOCUS4074</name>
</gene>
<sequence>MESTARHGQAAQLSGTFPEVTHGSSRQAREGHRARNAPSLKDEELEPQRSPKNGTENRAVSKAICLAKLSEPLIKGERSKAVGHVISEGAALQWESGGRWLQRREGVCGWKRKGQGCALVSTLASHSQGSSNGHCEPSQASQASKQPQALKSPLPG</sequence>